<reference evidence="2" key="1">
    <citation type="journal article" date="2014" name="Int. J. Syst. Evol. Microbiol.">
        <title>Complete genome sequence of Corynebacterium casei LMG S-19264T (=DSM 44701T), isolated from a smear-ripened cheese.</title>
        <authorList>
            <consortium name="US DOE Joint Genome Institute (JGI-PGF)"/>
            <person name="Walter F."/>
            <person name="Albersmeier A."/>
            <person name="Kalinowski J."/>
            <person name="Ruckert C."/>
        </authorList>
    </citation>
    <scope>NUCLEOTIDE SEQUENCE</scope>
    <source>
        <strain evidence="2">JCM 4059</strain>
    </source>
</reference>
<evidence type="ECO:0000259" key="1">
    <source>
        <dbReference type="Pfam" id="PF00535"/>
    </source>
</evidence>
<keyword evidence="3" id="KW-1185">Reference proteome</keyword>
<organism evidence="2 3">
    <name type="scientific">Streptomyces mashuensis</name>
    <dbReference type="NCBI Taxonomy" id="33904"/>
    <lineage>
        <taxon>Bacteria</taxon>
        <taxon>Bacillati</taxon>
        <taxon>Actinomycetota</taxon>
        <taxon>Actinomycetes</taxon>
        <taxon>Kitasatosporales</taxon>
        <taxon>Streptomycetaceae</taxon>
        <taxon>Streptomyces</taxon>
    </lineage>
</organism>
<sequence length="561" mass="60721">MAVNGSGTLPTSGHVSVVVIGYNDAPHIGDAVRSALAQGPAVAEVLVVDDASTDRTAAVLERMRAGEPRLRVIRRTVNSGGCGTPRNQGLAAATAPYVMFLDSDDLLPHGAVTTLLEAALRHDVPVAAGLCVRRELPRRHDTPWQPALYRRPAVHARPEEHAALLRDTLCVNKLYARAFLTAHGVLFPEGAFRYEDFVFGARLLAAAPRIATVPATVYIWHVRRDAARPSLSLDRNAVANWEARLRAHRHSLDALRAADNPVLTHAAKVKFLDHDLRMYVRELPGHGPAHRRAWWAVTRDALTAFDEADLRAARAPARWIARVVLASPAPRDLDRLAQLAARPARLLPPYASAADGPVWASDLPQVALDGLTGPSAKPARRLPVTVDATLRTGRRSPRAVLTLRVHELYGRLAAARPHTVDVELRLRGPGTAVTLSAPLERDGPAWTAAVPLDLGGLAAHGRRAAGRAPQAWDVRVGLRFARDGTLRTAVRAHGGPLRRTALPSARFGLLLAQPCATGSSSLAIRLAPGPRCALGVLLRRLGRLRRHVTRRRGRGRHRAAR</sequence>
<dbReference type="Proteomes" id="UP000638313">
    <property type="component" value="Unassembled WGS sequence"/>
</dbReference>
<accession>A0A919B9K3</accession>
<dbReference type="CDD" id="cd00761">
    <property type="entry name" value="Glyco_tranf_GTA_type"/>
    <property type="match status" value="1"/>
</dbReference>
<evidence type="ECO:0000313" key="2">
    <source>
        <dbReference type="EMBL" id="GHF73428.1"/>
    </source>
</evidence>
<comment type="caution">
    <text evidence="2">The sequence shown here is derived from an EMBL/GenBank/DDBJ whole genome shotgun (WGS) entry which is preliminary data.</text>
</comment>
<dbReference type="GO" id="GO:0016758">
    <property type="term" value="F:hexosyltransferase activity"/>
    <property type="evidence" value="ECO:0007669"/>
    <property type="project" value="UniProtKB-ARBA"/>
</dbReference>
<dbReference type="PANTHER" id="PTHR22916:SF3">
    <property type="entry name" value="UDP-GLCNAC:BETAGAL BETA-1,3-N-ACETYLGLUCOSAMINYLTRANSFERASE-LIKE PROTEIN 1"/>
    <property type="match status" value="1"/>
</dbReference>
<dbReference type="InterPro" id="IPR029044">
    <property type="entry name" value="Nucleotide-diphossugar_trans"/>
</dbReference>
<name>A0A919B9K3_9ACTN</name>
<dbReference type="PANTHER" id="PTHR22916">
    <property type="entry name" value="GLYCOSYLTRANSFERASE"/>
    <property type="match status" value="1"/>
</dbReference>
<dbReference type="Gene3D" id="3.90.550.10">
    <property type="entry name" value="Spore Coat Polysaccharide Biosynthesis Protein SpsA, Chain A"/>
    <property type="match status" value="1"/>
</dbReference>
<dbReference type="AlphaFoldDB" id="A0A919B9K3"/>
<reference evidence="2" key="2">
    <citation type="submission" date="2020-09" db="EMBL/GenBank/DDBJ databases">
        <authorList>
            <person name="Sun Q."/>
            <person name="Ohkuma M."/>
        </authorList>
    </citation>
    <scope>NUCLEOTIDE SEQUENCE</scope>
    <source>
        <strain evidence="2">JCM 4059</strain>
    </source>
</reference>
<protein>
    <recommendedName>
        <fullName evidence="1">Glycosyltransferase 2-like domain-containing protein</fullName>
    </recommendedName>
</protein>
<gene>
    <name evidence="2" type="ORF">GCM10010218_63260</name>
</gene>
<evidence type="ECO:0000313" key="3">
    <source>
        <dbReference type="Proteomes" id="UP000638313"/>
    </source>
</evidence>
<dbReference type="SUPFAM" id="SSF53448">
    <property type="entry name" value="Nucleotide-diphospho-sugar transferases"/>
    <property type="match status" value="1"/>
</dbReference>
<feature type="domain" description="Glycosyltransferase 2-like" evidence="1">
    <location>
        <begin position="16"/>
        <end position="143"/>
    </location>
</feature>
<dbReference type="InterPro" id="IPR001173">
    <property type="entry name" value="Glyco_trans_2-like"/>
</dbReference>
<dbReference type="Pfam" id="PF00535">
    <property type="entry name" value="Glycos_transf_2"/>
    <property type="match status" value="1"/>
</dbReference>
<dbReference type="EMBL" id="BNBD01000024">
    <property type="protein sequence ID" value="GHF73428.1"/>
    <property type="molecule type" value="Genomic_DNA"/>
</dbReference>
<proteinExistence type="predicted"/>